<gene>
    <name evidence="2" type="ORF">B0T16DRAFT_75220</name>
</gene>
<feature type="compositionally biased region" description="Low complexity" evidence="1">
    <location>
        <begin position="151"/>
        <end position="168"/>
    </location>
</feature>
<feature type="region of interest" description="Disordered" evidence="1">
    <location>
        <begin position="146"/>
        <end position="213"/>
    </location>
</feature>
<evidence type="ECO:0000313" key="3">
    <source>
        <dbReference type="Proteomes" id="UP001174936"/>
    </source>
</evidence>
<feature type="compositionally biased region" description="Polar residues" evidence="1">
    <location>
        <begin position="34"/>
        <end position="44"/>
    </location>
</feature>
<dbReference type="Proteomes" id="UP001174936">
    <property type="component" value="Unassembled WGS sequence"/>
</dbReference>
<keyword evidence="3" id="KW-1185">Reference proteome</keyword>
<comment type="caution">
    <text evidence="2">The sequence shown here is derived from an EMBL/GenBank/DDBJ whole genome shotgun (WGS) entry which is preliminary data.</text>
</comment>
<dbReference type="AlphaFoldDB" id="A0AA40CW06"/>
<feature type="region of interest" description="Disordered" evidence="1">
    <location>
        <begin position="34"/>
        <end position="87"/>
    </location>
</feature>
<dbReference type="EMBL" id="JAULSV010000002">
    <property type="protein sequence ID" value="KAK0651244.1"/>
    <property type="molecule type" value="Genomic_DNA"/>
</dbReference>
<proteinExistence type="predicted"/>
<feature type="compositionally biased region" description="Polar residues" evidence="1">
    <location>
        <begin position="52"/>
        <end position="69"/>
    </location>
</feature>
<protein>
    <submittedName>
        <fullName evidence="2">Uncharacterized protein</fullName>
    </submittedName>
</protein>
<sequence length="213" mass="23788">MRFFLSPPPPPPPHILFSYREPVASVLRTAALTRGNSNGANQRNSCRRPCSGPSNRGSPTENMFTNNESYGHPQDNPSQHQTPQHQHHNAFLRLTALRVMVIARKPIIRIGHKMENDLPGMKSEMEHHVQLIGVISDVAIYPAHPSSPIELSPTSPRNSNSNSRLPSRFKLLLSGPGLPFRPHRTAPGQVETPPRSKKQIKEKIMKAISNPRH</sequence>
<evidence type="ECO:0000256" key="1">
    <source>
        <dbReference type="SAM" id="MobiDB-lite"/>
    </source>
</evidence>
<name>A0AA40CW06_9PEZI</name>
<accession>A0AA40CW06</accession>
<organism evidence="2 3">
    <name type="scientific">Cercophora newfieldiana</name>
    <dbReference type="NCBI Taxonomy" id="92897"/>
    <lineage>
        <taxon>Eukaryota</taxon>
        <taxon>Fungi</taxon>
        <taxon>Dikarya</taxon>
        <taxon>Ascomycota</taxon>
        <taxon>Pezizomycotina</taxon>
        <taxon>Sordariomycetes</taxon>
        <taxon>Sordariomycetidae</taxon>
        <taxon>Sordariales</taxon>
        <taxon>Lasiosphaeriaceae</taxon>
        <taxon>Cercophora</taxon>
    </lineage>
</organism>
<reference evidence="2" key="1">
    <citation type="submission" date="2023-06" db="EMBL/GenBank/DDBJ databases">
        <title>Genome-scale phylogeny and comparative genomics of the fungal order Sordariales.</title>
        <authorList>
            <consortium name="Lawrence Berkeley National Laboratory"/>
            <person name="Hensen N."/>
            <person name="Bonometti L."/>
            <person name="Westerberg I."/>
            <person name="Brannstrom I.O."/>
            <person name="Guillou S."/>
            <person name="Cros-Aarteil S."/>
            <person name="Calhoun S."/>
            <person name="Haridas S."/>
            <person name="Kuo A."/>
            <person name="Mondo S."/>
            <person name="Pangilinan J."/>
            <person name="Riley R."/>
            <person name="Labutti K."/>
            <person name="Andreopoulos B."/>
            <person name="Lipzen A."/>
            <person name="Chen C."/>
            <person name="Yanf M."/>
            <person name="Daum C."/>
            <person name="Ng V."/>
            <person name="Clum A."/>
            <person name="Steindorff A."/>
            <person name="Ohm R."/>
            <person name="Martin F."/>
            <person name="Silar P."/>
            <person name="Natvig D."/>
            <person name="Lalanne C."/>
            <person name="Gautier V."/>
            <person name="Ament-Velasquez S.L."/>
            <person name="Kruys A."/>
            <person name="Hutchinson M.I."/>
            <person name="Powell A.J."/>
            <person name="Barry K."/>
            <person name="Miller A.N."/>
            <person name="Grigoriev I.V."/>
            <person name="Debuchy R."/>
            <person name="Gladieux P."/>
            <person name="Thoren M.H."/>
            <person name="Johannesson H."/>
        </authorList>
    </citation>
    <scope>NUCLEOTIDE SEQUENCE</scope>
    <source>
        <strain evidence="2">SMH2532-1</strain>
    </source>
</reference>
<evidence type="ECO:0000313" key="2">
    <source>
        <dbReference type="EMBL" id="KAK0651244.1"/>
    </source>
</evidence>